<dbReference type="Proteomes" id="UP000184260">
    <property type="component" value="Unassembled WGS sequence"/>
</dbReference>
<dbReference type="InterPro" id="IPR000182">
    <property type="entry name" value="GNAT_dom"/>
</dbReference>
<dbReference type="PANTHER" id="PTHR43792">
    <property type="entry name" value="GNAT FAMILY, PUTATIVE (AFU_ORTHOLOGUE AFUA_3G00765)-RELATED-RELATED"/>
    <property type="match status" value="1"/>
</dbReference>
<dbReference type="SUPFAM" id="SSF55729">
    <property type="entry name" value="Acyl-CoA N-acyltransferases (Nat)"/>
    <property type="match status" value="1"/>
</dbReference>
<dbReference type="Pfam" id="PF13302">
    <property type="entry name" value="Acetyltransf_3"/>
    <property type="match status" value="1"/>
</dbReference>
<dbReference type="InterPro" id="IPR051531">
    <property type="entry name" value="N-acetyltransferase"/>
</dbReference>
<sequence length="179" mass="20633">MEKDWYTENFMIDPLIPADANQLYQFMVDNTDRLKYYLPVTLANNATLEKTIAYIATKNKEIEEKINFTFAIRNRITNEIAGLIIIKKIDWANKQGEFANCIGLHEEGKGLTSYAVKERITFAFSELELKTLQIIAHKSNLGSVKVAKNNGFIWQKTMVNEFTPTNQAPLDMELYELTR</sequence>
<keyword evidence="3" id="KW-1185">Reference proteome</keyword>
<keyword evidence="2" id="KW-0808">Transferase</keyword>
<gene>
    <name evidence="2" type="ORF">SAMN05443669_101631</name>
</gene>
<name>A0A1M7E849_9FLAO</name>
<dbReference type="Gene3D" id="3.40.630.30">
    <property type="match status" value="1"/>
</dbReference>
<organism evidence="2 3">
    <name type="scientific">Flavobacterium xanthum</name>
    <dbReference type="NCBI Taxonomy" id="69322"/>
    <lineage>
        <taxon>Bacteria</taxon>
        <taxon>Pseudomonadati</taxon>
        <taxon>Bacteroidota</taxon>
        <taxon>Flavobacteriia</taxon>
        <taxon>Flavobacteriales</taxon>
        <taxon>Flavobacteriaceae</taxon>
        <taxon>Flavobacterium</taxon>
    </lineage>
</organism>
<reference evidence="3" key="1">
    <citation type="submission" date="2016-11" db="EMBL/GenBank/DDBJ databases">
        <authorList>
            <person name="Varghese N."/>
            <person name="Submissions S."/>
        </authorList>
    </citation>
    <scope>NUCLEOTIDE SEQUENCE [LARGE SCALE GENOMIC DNA]</scope>
    <source>
        <strain evidence="3">DSM 3661</strain>
    </source>
</reference>
<dbReference type="AlphaFoldDB" id="A0A1M7E849"/>
<dbReference type="PANTHER" id="PTHR43792:SF16">
    <property type="entry name" value="N-ACETYLTRANSFERASE DOMAIN-CONTAINING PROTEIN"/>
    <property type="match status" value="1"/>
</dbReference>
<evidence type="ECO:0000259" key="1">
    <source>
        <dbReference type="Pfam" id="PF13302"/>
    </source>
</evidence>
<dbReference type="GO" id="GO:0016747">
    <property type="term" value="F:acyltransferase activity, transferring groups other than amino-acyl groups"/>
    <property type="evidence" value="ECO:0007669"/>
    <property type="project" value="InterPro"/>
</dbReference>
<proteinExistence type="predicted"/>
<accession>A0A1M7E849</accession>
<protein>
    <submittedName>
        <fullName evidence="2">Ribosomal-protein-alanine N-acetyltransferase</fullName>
    </submittedName>
</protein>
<dbReference type="STRING" id="69322.SAMN05443669_101631"/>
<dbReference type="EMBL" id="FRBU01000016">
    <property type="protein sequence ID" value="SHL87840.1"/>
    <property type="molecule type" value="Genomic_DNA"/>
</dbReference>
<evidence type="ECO:0000313" key="2">
    <source>
        <dbReference type="EMBL" id="SHL87840.1"/>
    </source>
</evidence>
<feature type="domain" description="N-acetyltransferase" evidence="1">
    <location>
        <begin position="11"/>
        <end position="152"/>
    </location>
</feature>
<evidence type="ECO:0000313" key="3">
    <source>
        <dbReference type="Proteomes" id="UP000184260"/>
    </source>
</evidence>
<dbReference type="InterPro" id="IPR016181">
    <property type="entry name" value="Acyl_CoA_acyltransferase"/>
</dbReference>